<sequence length="254" mass="27147">MTTIAAMYRDAAAYVRACTGLFLLVVAAELAQHLIEYRAGFYDSLAAMKAAEGDVARMAMGHVKVLLLFATNFFALRFYAFGRDPAAPLRRDPRAWALFVPVMLWGLFWLVLLQDGAWAARAMGWSGRPFALALVVVMLLSTGFEIALSAWKTAAAAGNGAIGFVRSIRLTRGHVWWSLTVSAAAILPAMVLHYGFAFLSLGRGPLGTAAVLVADSLLVGIMGPLMAAATYAIARRVTQGAEVPLVPVPLAPAH</sequence>
<comment type="caution">
    <text evidence="2">The sequence shown here is derived from an EMBL/GenBank/DDBJ whole genome shotgun (WGS) entry which is preliminary data.</text>
</comment>
<gene>
    <name evidence="2" type="ORF">HBH26_04680</name>
</gene>
<protein>
    <submittedName>
        <fullName evidence="2">Uncharacterized protein</fullName>
    </submittedName>
</protein>
<dbReference type="EMBL" id="JAAVJH010000002">
    <property type="protein sequence ID" value="NJR77911.1"/>
    <property type="molecule type" value="Genomic_DNA"/>
</dbReference>
<feature type="transmembrane region" description="Helical" evidence="1">
    <location>
        <begin position="55"/>
        <end position="75"/>
    </location>
</feature>
<feature type="transmembrane region" description="Helical" evidence="1">
    <location>
        <begin position="95"/>
        <end position="112"/>
    </location>
</feature>
<organism evidence="2 3">
    <name type="scientific">Sphingomonas corticis</name>
    <dbReference type="NCBI Taxonomy" id="2722791"/>
    <lineage>
        <taxon>Bacteria</taxon>
        <taxon>Pseudomonadati</taxon>
        <taxon>Pseudomonadota</taxon>
        <taxon>Alphaproteobacteria</taxon>
        <taxon>Sphingomonadales</taxon>
        <taxon>Sphingomonadaceae</taxon>
        <taxon>Sphingomonas</taxon>
    </lineage>
</organism>
<keyword evidence="3" id="KW-1185">Reference proteome</keyword>
<feature type="transmembrane region" description="Helical" evidence="1">
    <location>
        <begin position="132"/>
        <end position="154"/>
    </location>
</feature>
<proteinExistence type="predicted"/>
<evidence type="ECO:0000313" key="3">
    <source>
        <dbReference type="Proteomes" id="UP000732399"/>
    </source>
</evidence>
<evidence type="ECO:0000256" key="1">
    <source>
        <dbReference type="SAM" id="Phobius"/>
    </source>
</evidence>
<keyword evidence="1" id="KW-0812">Transmembrane</keyword>
<feature type="transmembrane region" description="Helical" evidence="1">
    <location>
        <begin position="175"/>
        <end position="197"/>
    </location>
</feature>
<dbReference type="Proteomes" id="UP000732399">
    <property type="component" value="Unassembled WGS sequence"/>
</dbReference>
<accession>A0ABX1CL54</accession>
<keyword evidence="1" id="KW-1133">Transmembrane helix</keyword>
<reference evidence="2 3" key="1">
    <citation type="submission" date="2020-03" db="EMBL/GenBank/DDBJ databases">
        <authorList>
            <person name="Wang L."/>
            <person name="He N."/>
            <person name="Li Y."/>
            <person name="Fang Y."/>
            <person name="Zhang F."/>
        </authorList>
    </citation>
    <scope>NUCLEOTIDE SEQUENCE [LARGE SCALE GENOMIC DNA]</scope>
    <source>
        <strain evidence="2 3">36D10-4-7</strain>
    </source>
</reference>
<feature type="transmembrane region" description="Helical" evidence="1">
    <location>
        <begin position="209"/>
        <end position="234"/>
    </location>
</feature>
<dbReference type="RefSeq" id="WP_168133412.1">
    <property type="nucleotide sequence ID" value="NZ_JAAVJH010000002.1"/>
</dbReference>
<evidence type="ECO:0000313" key="2">
    <source>
        <dbReference type="EMBL" id="NJR77911.1"/>
    </source>
</evidence>
<keyword evidence="1" id="KW-0472">Membrane</keyword>
<name>A0ABX1CL54_9SPHN</name>